<gene>
    <name evidence="1" type="ORF">FTUN_3552</name>
</gene>
<organism evidence="1 2">
    <name type="scientific">Frigoriglobus tundricola</name>
    <dbReference type="NCBI Taxonomy" id="2774151"/>
    <lineage>
        <taxon>Bacteria</taxon>
        <taxon>Pseudomonadati</taxon>
        <taxon>Planctomycetota</taxon>
        <taxon>Planctomycetia</taxon>
        <taxon>Gemmatales</taxon>
        <taxon>Gemmataceae</taxon>
        <taxon>Frigoriglobus</taxon>
    </lineage>
</organism>
<keyword evidence="2" id="KW-1185">Reference proteome</keyword>
<protein>
    <submittedName>
        <fullName evidence="1">Uncharacterized protein</fullName>
    </submittedName>
</protein>
<evidence type="ECO:0000313" key="2">
    <source>
        <dbReference type="Proteomes" id="UP000503447"/>
    </source>
</evidence>
<dbReference type="KEGG" id="ftj:FTUN_3552"/>
<name>A0A6M5YPZ5_9BACT</name>
<proteinExistence type="predicted"/>
<dbReference type="Proteomes" id="UP000503447">
    <property type="component" value="Chromosome"/>
</dbReference>
<sequence>MNGYILRIVVITLRVMSAIGARLWDRTGAILRTVVITLRVMSAEVGGYRSRANIV</sequence>
<dbReference type="AlphaFoldDB" id="A0A6M5YPZ5"/>
<evidence type="ECO:0000313" key="1">
    <source>
        <dbReference type="EMBL" id="QJW95998.1"/>
    </source>
</evidence>
<accession>A0A6M5YPZ5</accession>
<dbReference type="EMBL" id="CP053452">
    <property type="protein sequence ID" value="QJW95998.1"/>
    <property type="molecule type" value="Genomic_DNA"/>
</dbReference>
<reference evidence="2" key="1">
    <citation type="submission" date="2020-05" db="EMBL/GenBank/DDBJ databases">
        <title>Frigoriglobus tundricola gen. nov., sp. nov., a psychrotolerant cellulolytic planctomycete of the family Gemmataceae with two divergent copies of 16S rRNA gene.</title>
        <authorList>
            <person name="Kulichevskaya I.S."/>
            <person name="Ivanova A.A."/>
            <person name="Naumoff D.G."/>
            <person name="Beletsky A.V."/>
            <person name="Rijpstra W.I.C."/>
            <person name="Sinninghe Damste J.S."/>
            <person name="Mardanov A.V."/>
            <person name="Ravin N.V."/>
            <person name="Dedysh S.N."/>
        </authorList>
    </citation>
    <scope>NUCLEOTIDE SEQUENCE [LARGE SCALE GENOMIC DNA]</scope>
    <source>
        <strain evidence="2">PL17</strain>
    </source>
</reference>